<dbReference type="AlphaFoldDB" id="A0A1I1GXV0"/>
<evidence type="ECO:0000313" key="1">
    <source>
        <dbReference type="EMBL" id="SFC16504.1"/>
    </source>
</evidence>
<sequence>MRITIKFSPEDVCDMSFCDQNNCGDDIRVDTSAIRNLEDWLSNDKTSVIINCTHGGKRALVKNNILYATIN</sequence>
<dbReference type="Proteomes" id="UP000199263">
    <property type="component" value="Unassembled WGS sequence"/>
</dbReference>
<evidence type="ECO:0000313" key="2">
    <source>
        <dbReference type="Proteomes" id="UP000199263"/>
    </source>
</evidence>
<proteinExistence type="predicted"/>
<keyword evidence="2" id="KW-1185">Reference proteome</keyword>
<accession>A0A1I1GXV0</accession>
<protein>
    <submittedName>
        <fullName evidence="1">Uncharacterized protein</fullName>
    </submittedName>
</protein>
<dbReference type="EMBL" id="FOMG01000001">
    <property type="protein sequence ID" value="SFC16504.1"/>
    <property type="molecule type" value="Genomic_DNA"/>
</dbReference>
<name>A0A1I1GXV0_9CLOT</name>
<reference evidence="1 2" key="1">
    <citation type="submission" date="2016-10" db="EMBL/GenBank/DDBJ databases">
        <authorList>
            <person name="de Groot N.N."/>
        </authorList>
    </citation>
    <scope>NUCLEOTIDE SEQUENCE [LARGE SCALE GENOMIC DNA]</scope>
    <source>
        <strain evidence="1 2">DSM 12992</strain>
    </source>
</reference>
<dbReference type="RefSeq" id="WP_090087564.1">
    <property type="nucleotide sequence ID" value="NZ_FOMG01000001.1"/>
</dbReference>
<gene>
    <name evidence="1" type="ORF">SAMN05421842_101102</name>
</gene>
<organism evidence="1 2">
    <name type="scientific">Clostridium uliginosum</name>
    <dbReference type="NCBI Taxonomy" id="119641"/>
    <lineage>
        <taxon>Bacteria</taxon>
        <taxon>Bacillati</taxon>
        <taxon>Bacillota</taxon>
        <taxon>Clostridia</taxon>
        <taxon>Eubacteriales</taxon>
        <taxon>Clostridiaceae</taxon>
        <taxon>Clostridium</taxon>
    </lineage>
</organism>